<evidence type="ECO:0000313" key="1">
    <source>
        <dbReference type="EMBL" id="KMO33992.1"/>
    </source>
</evidence>
<comment type="caution">
    <text evidence="1">The sequence shown here is derived from an EMBL/GenBank/DDBJ whole genome shotgun (WGS) entry which is preliminary data.</text>
</comment>
<evidence type="ECO:0008006" key="3">
    <source>
        <dbReference type="Google" id="ProtNLM"/>
    </source>
</evidence>
<evidence type="ECO:0000313" key="2">
    <source>
        <dbReference type="Proteomes" id="UP000035929"/>
    </source>
</evidence>
<dbReference type="AlphaFoldDB" id="A0A0J6SK20"/>
<proteinExistence type="predicted"/>
<gene>
    <name evidence="1" type="ORF">VP06_15250</name>
</gene>
<reference evidence="1 2" key="1">
    <citation type="submission" date="2015-03" db="EMBL/GenBank/DDBJ databases">
        <title>Genome sequencing of Methylobacterium aquaticum DSM16371 type strain.</title>
        <authorList>
            <person name="Chaudhry V."/>
            <person name="Patil P.B."/>
        </authorList>
    </citation>
    <scope>NUCLEOTIDE SEQUENCE [LARGE SCALE GENOMIC DNA]</scope>
    <source>
        <strain evidence="1 2">DSM 16371</strain>
    </source>
</reference>
<dbReference type="OrthoDB" id="344729at2"/>
<dbReference type="PATRIC" id="fig|270351.6.peg.492"/>
<dbReference type="Proteomes" id="UP000035929">
    <property type="component" value="Unassembled WGS sequence"/>
</dbReference>
<organism evidence="1 2">
    <name type="scientific">Methylobacterium aquaticum</name>
    <dbReference type="NCBI Taxonomy" id="270351"/>
    <lineage>
        <taxon>Bacteria</taxon>
        <taxon>Pseudomonadati</taxon>
        <taxon>Pseudomonadota</taxon>
        <taxon>Alphaproteobacteria</taxon>
        <taxon>Hyphomicrobiales</taxon>
        <taxon>Methylobacteriaceae</taxon>
        <taxon>Methylobacterium</taxon>
    </lineage>
</organism>
<dbReference type="EMBL" id="LABX01000112">
    <property type="protein sequence ID" value="KMO33992.1"/>
    <property type="molecule type" value="Genomic_DNA"/>
</dbReference>
<dbReference type="RefSeq" id="WP_048464618.1">
    <property type="nucleotide sequence ID" value="NZ_JBNTQU010000008.1"/>
</dbReference>
<protein>
    <recommendedName>
        <fullName evidence="3">YHS domain protein</fullName>
    </recommendedName>
</protein>
<name>A0A0J6SK20_9HYPH</name>
<accession>A0A0J6SK20</accession>
<sequence length="166" mass="17924">MGKIRLTRRGVLSLVSVGAILPVAAIRPARGETPLGVLDLYAADRLTGLALRGFDAVSYRLGSVPRPGFEAHEFTWSGLVWRFESAANRGAFARSPDAYAPRLGGFDPEGVAAGRLVEADPLVAAMSDERVYLFRDAERRARADTTLIDTAEARWPKLRPNAAFGG</sequence>